<accession>A0A1I2HMT0</accession>
<proteinExistence type="predicted"/>
<evidence type="ECO:0000313" key="1">
    <source>
        <dbReference type="EMBL" id="SFF31012.1"/>
    </source>
</evidence>
<dbReference type="AlphaFoldDB" id="A0A1I2HMT0"/>
<reference evidence="2" key="1">
    <citation type="submission" date="2016-10" db="EMBL/GenBank/DDBJ databases">
        <authorList>
            <person name="Varghese N."/>
            <person name="Submissions S."/>
        </authorList>
    </citation>
    <scope>NUCLEOTIDE SEQUENCE [LARGE SCALE GENOMIC DNA]</scope>
    <source>
        <strain evidence="2">ATCC 25963</strain>
    </source>
</reference>
<sequence length="965" mass="105366">MSAEDPTYSFLSWLRTGIANSITSVAPGATRATIAVDLTATGTGPAGPVQQTIPRSVGLYGPGDIVGIDKKAIIKVEPRHWTVGFEPNYLPYVEFYDEDFPWRYTPAAPASPERLSPWLALVALTEDEFQDGKNMQGRPLPFIELTAAADLSKVFPPAAQLWAWAHVHVNEDVPEASLEAALEANPDRAYSRILCPRRLEPDTTYHAFLVPAFETGRRAGLGLDVGGATSATQSAWAPGRSEVPNHYPYYHRFRFRTGALGDFEQLVKLLQPQPVDKRVGVRDMDVNHPGSGLPAIDLPEGLAGVLKLGGALRVPLDSLGGDDQDEVLAYDLWDENPYPHPFQQAMAARLNLADEYQEQAPAGDPVVTSPLYGRWHALTRRVEPDNTSDPTSRNWVHELNLDPRFRVAAGLGTRVIQKGQEEYMTAAWEQVGEVIAANNQLRLAQVAQSVSTCLYDKHIASLATTDAFLLTAPVHRRVLSAGVTVHKRVADSVVPSAVTSAQFRRLTRPGATIMKRLGLGSAASAIVEAINAGTIPAAPAKPRPDGAGTLADVAGHLDVVNVPKPQIETLDERQTPKQIEEIEPSPEYPGGDDARKAFGQALVDVYTYTSVEFKVPEKSPLDLAGVVASTLEALDPATSIPKRTQQTVQLPAWVQADMVETFAPVMAYPVFDLPMYKPLSELSAELFLPQIHLIPQNSLTLLETNQKFVEAYMVGLNHEMGRELLWREFPCDQRGSYFRQFWDVGSVLPDSAEEAEREALRDIPKIHQWSKLSELGEHNHREAGGDAAQIVLVVRGELLKRYPTAVLYAQKAVWHQKPGGGYERRLDPSPGAVRVPLFEAKVDPDIYFLGFDLTAADAAGDPDPLQGDAGWFFVIQERPGEPRFGLDEAEGSPPLPQTWNDLAWAHLGTPSGASIDLSQTSIALANPGSEDAQASWGANTNSAELAYILYQVPVLVAVHASRMLP</sequence>
<name>A0A1I2HMT0_9BACT</name>
<dbReference type="Proteomes" id="UP000199400">
    <property type="component" value="Unassembled WGS sequence"/>
</dbReference>
<protein>
    <submittedName>
        <fullName evidence="1">Uncharacterized protein</fullName>
    </submittedName>
</protein>
<dbReference type="RefSeq" id="WP_096327583.1">
    <property type="nucleotide sequence ID" value="NZ_FOMX01000045.1"/>
</dbReference>
<keyword evidence="2" id="KW-1185">Reference proteome</keyword>
<dbReference type="STRING" id="54.SAMN02745121_08066"/>
<dbReference type="EMBL" id="FOMX01000045">
    <property type="protein sequence ID" value="SFF31012.1"/>
    <property type="molecule type" value="Genomic_DNA"/>
</dbReference>
<evidence type="ECO:0000313" key="2">
    <source>
        <dbReference type="Proteomes" id="UP000199400"/>
    </source>
</evidence>
<dbReference type="OrthoDB" id="9816502at2"/>
<gene>
    <name evidence="1" type="ORF">SAMN02745121_08066</name>
</gene>
<organism evidence="1 2">
    <name type="scientific">Nannocystis exedens</name>
    <dbReference type="NCBI Taxonomy" id="54"/>
    <lineage>
        <taxon>Bacteria</taxon>
        <taxon>Pseudomonadati</taxon>
        <taxon>Myxococcota</taxon>
        <taxon>Polyangia</taxon>
        <taxon>Nannocystales</taxon>
        <taxon>Nannocystaceae</taxon>
        <taxon>Nannocystis</taxon>
    </lineage>
</organism>